<reference evidence="2" key="1">
    <citation type="submission" date="2016-10" db="EMBL/GenBank/DDBJ databases">
        <authorList>
            <person name="Varghese N."/>
            <person name="Submissions S."/>
        </authorList>
    </citation>
    <scope>NUCLEOTIDE SEQUENCE [LARGE SCALE GENOMIC DNA]</scope>
    <source>
        <strain evidence="2">BP1-148</strain>
    </source>
</reference>
<sequence length="120" mass="13870">MKTIENNIYDIASDFAIRIVNLYKYLTDEKHEYVMSKQILRSGTSIGANSFEGKNAQSRADFCNKMSIALKEAGETGFWLDLIHKSKYIDDSQFESLYADWNRIYAVLIKIVKTTKNIKE</sequence>
<organism evidence="1 2">
    <name type="scientific">Prevotella communis</name>
    <dbReference type="NCBI Taxonomy" id="2913614"/>
    <lineage>
        <taxon>Bacteria</taxon>
        <taxon>Pseudomonadati</taxon>
        <taxon>Bacteroidota</taxon>
        <taxon>Bacteroidia</taxon>
        <taxon>Bacteroidales</taxon>
        <taxon>Prevotellaceae</taxon>
        <taxon>Prevotella</taxon>
    </lineage>
</organism>
<dbReference type="PANTHER" id="PTHR38471:SF2">
    <property type="entry name" value="FOUR HELIX BUNDLE PROTEIN"/>
    <property type="match status" value="1"/>
</dbReference>
<dbReference type="EMBL" id="FNCQ01000003">
    <property type="protein sequence ID" value="SDG35785.1"/>
    <property type="molecule type" value="Genomic_DNA"/>
</dbReference>
<dbReference type="NCBIfam" id="TIGR02436">
    <property type="entry name" value="four helix bundle protein"/>
    <property type="match status" value="1"/>
</dbReference>
<dbReference type="PANTHER" id="PTHR38471">
    <property type="entry name" value="FOUR HELIX BUNDLE PROTEIN"/>
    <property type="match status" value="1"/>
</dbReference>
<evidence type="ECO:0000313" key="2">
    <source>
        <dbReference type="Proteomes" id="UP000198779"/>
    </source>
</evidence>
<evidence type="ECO:0000313" key="1">
    <source>
        <dbReference type="EMBL" id="SDG35785.1"/>
    </source>
</evidence>
<dbReference type="STRING" id="645274.SAMN04487901_10343"/>
<dbReference type="Gene3D" id="1.20.1440.60">
    <property type="entry name" value="23S rRNA-intervening sequence"/>
    <property type="match status" value="1"/>
</dbReference>
<dbReference type="Pfam" id="PF05635">
    <property type="entry name" value="23S_rRNA_IVP"/>
    <property type="match status" value="1"/>
</dbReference>
<proteinExistence type="predicted"/>
<keyword evidence="2" id="KW-1185">Reference proteome</keyword>
<dbReference type="PIRSF" id="PIRSF035652">
    <property type="entry name" value="CHP02436"/>
    <property type="match status" value="1"/>
</dbReference>
<protein>
    <submittedName>
        <fullName evidence="1">Four helix bundle protein</fullName>
    </submittedName>
</protein>
<dbReference type="RefSeq" id="WP_091814901.1">
    <property type="nucleotide sequence ID" value="NZ_CP091792.1"/>
</dbReference>
<dbReference type="Proteomes" id="UP000198779">
    <property type="component" value="Unassembled WGS sequence"/>
</dbReference>
<accession>A0A1G7TKI9</accession>
<dbReference type="AlphaFoldDB" id="A0A1G7TKI9"/>
<name>A0A1G7TKI9_9BACT</name>
<dbReference type="SUPFAM" id="SSF158446">
    <property type="entry name" value="IVS-encoded protein-like"/>
    <property type="match status" value="1"/>
</dbReference>
<dbReference type="InterPro" id="IPR036583">
    <property type="entry name" value="23S_rRNA_IVS_sf"/>
</dbReference>
<dbReference type="InterPro" id="IPR012657">
    <property type="entry name" value="23S_rRNA-intervening_sequence"/>
</dbReference>
<gene>
    <name evidence="1" type="ORF">SAMN04487901_10343</name>
</gene>